<evidence type="ECO:0000313" key="4">
    <source>
        <dbReference type="EMBL" id="ELU14473.1"/>
    </source>
</evidence>
<dbReference type="EMBL" id="KB294486">
    <property type="protein sequence ID" value="ELU14473.1"/>
    <property type="molecule type" value="Genomic_DNA"/>
</dbReference>
<evidence type="ECO:0000313" key="5">
    <source>
        <dbReference type="EnsemblMetazoa" id="CapteP133977"/>
    </source>
</evidence>
<feature type="repeat" description="ANK" evidence="3">
    <location>
        <begin position="62"/>
        <end position="101"/>
    </location>
</feature>
<reference evidence="6" key="1">
    <citation type="submission" date="2012-12" db="EMBL/GenBank/DDBJ databases">
        <authorList>
            <person name="Hellsten U."/>
            <person name="Grimwood J."/>
            <person name="Chapman J.A."/>
            <person name="Shapiro H."/>
            <person name="Aerts A."/>
            <person name="Otillar R.P."/>
            <person name="Terry A.Y."/>
            <person name="Boore J.L."/>
            <person name="Simakov O."/>
            <person name="Marletaz F."/>
            <person name="Cho S.-J."/>
            <person name="Edsinger-Gonzales E."/>
            <person name="Havlak P."/>
            <person name="Kuo D.-H."/>
            <person name="Larsson T."/>
            <person name="Lv J."/>
            <person name="Arendt D."/>
            <person name="Savage R."/>
            <person name="Osoegawa K."/>
            <person name="de Jong P."/>
            <person name="Lindberg D.R."/>
            <person name="Seaver E.C."/>
            <person name="Weisblat D.A."/>
            <person name="Putnam N.H."/>
            <person name="Grigoriev I.V."/>
            <person name="Rokhsar D.S."/>
        </authorList>
    </citation>
    <scope>NUCLEOTIDE SEQUENCE</scope>
    <source>
        <strain evidence="6">I ESC-2004</strain>
    </source>
</reference>
<reference evidence="4 6" key="2">
    <citation type="journal article" date="2013" name="Nature">
        <title>Insights into bilaterian evolution from three spiralian genomes.</title>
        <authorList>
            <person name="Simakov O."/>
            <person name="Marletaz F."/>
            <person name="Cho S.J."/>
            <person name="Edsinger-Gonzales E."/>
            <person name="Havlak P."/>
            <person name="Hellsten U."/>
            <person name="Kuo D.H."/>
            <person name="Larsson T."/>
            <person name="Lv J."/>
            <person name="Arendt D."/>
            <person name="Savage R."/>
            <person name="Osoegawa K."/>
            <person name="de Jong P."/>
            <person name="Grimwood J."/>
            <person name="Chapman J.A."/>
            <person name="Shapiro H."/>
            <person name="Aerts A."/>
            <person name="Otillar R.P."/>
            <person name="Terry A.Y."/>
            <person name="Boore J.L."/>
            <person name="Grigoriev I.V."/>
            <person name="Lindberg D.R."/>
            <person name="Seaver E.C."/>
            <person name="Weisblat D.A."/>
            <person name="Putnam N.H."/>
            <person name="Rokhsar D.S."/>
        </authorList>
    </citation>
    <scope>NUCLEOTIDE SEQUENCE</scope>
    <source>
        <strain evidence="4 6">I ESC-2004</strain>
    </source>
</reference>
<dbReference type="Pfam" id="PF12796">
    <property type="entry name" value="Ank_2"/>
    <property type="match status" value="1"/>
</dbReference>
<evidence type="ECO:0000256" key="3">
    <source>
        <dbReference type="PROSITE-ProRule" id="PRU00023"/>
    </source>
</evidence>
<dbReference type="PANTHER" id="PTHR24171">
    <property type="entry name" value="ANKYRIN REPEAT DOMAIN-CONTAINING PROTEIN 39-RELATED"/>
    <property type="match status" value="1"/>
</dbReference>
<dbReference type="Gene3D" id="1.25.40.20">
    <property type="entry name" value="Ankyrin repeat-containing domain"/>
    <property type="match status" value="2"/>
</dbReference>
<dbReference type="EnsemblMetazoa" id="CapteT133977">
    <property type="protein sequence ID" value="CapteP133977"/>
    <property type="gene ID" value="CapteG133977"/>
</dbReference>
<dbReference type="SMART" id="SM00248">
    <property type="entry name" value="ANK"/>
    <property type="match status" value="3"/>
</dbReference>
<keyword evidence="1" id="KW-0677">Repeat</keyword>
<name>R7V6H9_CAPTE</name>
<protein>
    <submittedName>
        <fullName evidence="4 5">Uncharacterized protein</fullName>
    </submittedName>
</protein>
<keyword evidence="2 3" id="KW-0040">ANK repeat</keyword>
<feature type="repeat" description="ANK" evidence="3">
    <location>
        <begin position="29"/>
        <end position="61"/>
    </location>
</feature>
<dbReference type="OrthoDB" id="9984784at2759"/>
<evidence type="ECO:0000313" key="6">
    <source>
        <dbReference type="Proteomes" id="UP000014760"/>
    </source>
</evidence>
<keyword evidence="6" id="KW-1185">Reference proteome</keyword>
<evidence type="ECO:0000256" key="2">
    <source>
        <dbReference type="ARBA" id="ARBA00023043"/>
    </source>
</evidence>
<dbReference type="HOGENOM" id="CLU_000134_18_9_1"/>
<sequence>MDVLCKKELGRIVRILMDKGANVNMGDTSGTTPLMYTIHLRDISIVKLFIENNADVNARAIKGSTALHNCVVKKDTYLHVNAKKSMDMLIKHGADVNIADNDGITPLYLATSYGHVCAMKKLLMNGADRNQQTRTGDTALHAA</sequence>
<feature type="repeat" description="ANK" evidence="3">
    <location>
        <begin position="102"/>
        <end position="134"/>
    </location>
</feature>
<accession>R7V6H9</accession>
<dbReference type="STRING" id="283909.R7V6H9"/>
<dbReference type="InterPro" id="IPR002110">
    <property type="entry name" value="Ankyrin_rpt"/>
</dbReference>
<dbReference type="OMA" id="VAIHHCT"/>
<evidence type="ECO:0000256" key="1">
    <source>
        <dbReference type="ARBA" id="ARBA00022737"/>
    </source>
</evidence>
<feature type="non-terminal residue" evidence="4">
    <location>
        <position position="143"/>
    </location>
</feature>
<dbReference type="SUPFAM" id="SSF48403">
    <property type="entry name" value="Ankyrin repeat"/>
    <property type="match status" value="1"/>
</dbReference>
<organism evidence="4">
    <name type="scientific">Capitella teleta</name>
    <name type="common">Polychaete worm</name>
    <dbReference type="NCBI Taxonomy" id="283909"/>
    <lineage>
        <taxon>Eukaryota</taxon>
        <taxon>Metazoa</taxon>
        <taxon>Spiralia</taxon>
        <taxon>Lophotrochozoa</taxon>
        <taxon>Annelida</taxon>
        <taxon>Polychaeta</taxon>
        <taxon>Sedentaria</taxon>
        <taxon>Scolecida</taxon>
        <taxon>Capitellidae</taxon>
        <taxon>Capitella</taxon>
    </lineage>
</organism>
<dbReference type="PROSITE" id="PS50297">
    <property type="entry name" value="ANK_REP_REGION"/>
    <property type="match status" value="2"/>
</dbReference>
<dbReference type="AlphaFoldDB" id="R7V6H9"/>
<reference evidence="5" key="3">
    <citation type="submission" date="2015-06" db="UniProtKB">
        <authorList>
            <consortium name="EnsemblMetazoa"/>
        </authorList>
    </citation>
    <scope>IDENTIFICATION</scope>
</reference>
<dbReference type="Proteomes" id="UP000014760">
    <property type="component" value="Unassembled WGS sequence"/>
</dbReference>
<dbReference type="PROSITE" id="PS50088">
    <property type="entry name" value="ANK_REPEAT"/>
    <property type="match status" value="3"/>
</dbReference>
<gene>
    <name evidence="4" type="ORF">CAPTEDRAFT_133977</name>
</gene>
<dbReference type="InterPro" id="IPR036770">
    <property type="entry name" value="Ankyrin_rpt-contain_sf"/>
</dbReference>
<dbReference type="Pfam" id="PF00023">
    <property type="entry name" value="Ank"/>
    <property type="match status" value="1"/>
</dbReference>
<dbReference type="EMBL" id="AMQN01004851">
    <property type="status" value="NOT_ANNOTATED_CDS"/>
    <property type="molecule type" value="Genomic_DNA"/>
</dbReference>
<proteinExistence type="predicted"/>